<accession>A0A7S4INL7</accession>
<evidence type="ECO:0000256" key="3">
    <source>
        <dbReference type="SAM" id="MobiDB-lite"/>
    </source>
</evidence>
<dbReference type="PANTHER" id="PTHR31121">
    <property type="entry name" value="ALPHA-1,2 MANNOSYLTRANSFERASE KTR1"/>
    <property type="match status" value="1"/>
</dbReference>
<dbReference type="AlphaFoldDB" id="A0A7S4INL7"/>
<feature type="region of interest" description="Disordered" evidence="3">
    <location>
        <begin position="1"/>
        <end position="60"/>
    </location>
</feature>
<feature type="compositionally biased region" description="Low complexity" evidence="3">
    <location>
        <begin position="1"/>
        <end position="22"/>
    </location>
</feature>
<evidence type="ECO:0000313" key="4">
    <source>
        <dbReference type="EMBL" id="CAE2234552.1"/>
    </source>
</evidence>
<proteinExistence type="inferred from homology"/>
<keyword evidence="2" id="KW-0808">Transferase</keyword>
<comment type="similarity">
    <text evidence="1">Belongs to the glycosyltransferase 15 family.</text>
</comment>
<evidence type="ECO:0000256" key="1">
    <source>
        <dbReference type="ARBA" id="ARBA00007677"/>
    </source>
</evidence>
<dbReference type="GO" id="GO:0005794">
    <property type="term" value="C:Golgi apparatus"/>
    <property type="evidence" value="ECO:0007669"/>
    <property type="project" value="TreeGrafter"/>
</dbReference>
<organism evidence="4">
    <name type="scientific">Odontella aurita</name>
    <dbReference type="NCBI Taxonomy" id="265563"/>
    <lineage>
        <taxon>Eukaryota</taxon>
        <taxon>Sar</taxon>
        <taxon>Stramenopiles</taxon>
        <taxon>Ochrophyta</taxon>
        <taxon>Bacillariophyta</taxon>
        <taxon>Mediophyceae</taxon>
        <taxon>Biddulphiophycidae</taxon>
        <taxon>Eupodiscales</taxon>
        <taxon>Odontellaceae</taxon>
        <taxon>Odontella</taxon>
    </lineage>
</organism>
<dbReference type="Pfam" id="PF01793">
    <property type="entry name" value="Glyco_transf_15"/>
    <property type="match status" value="1"/>
</dbReference>
<dbReference type="Gene3D" id="3.90.550.10">
    <property type="entry name" value="Spore Coat Polysaccharide Biosynthesis Protein SpsA, Chain A"/>
    <property type="match status" value="1"/>
</dbReference>
<dbReference type="InterPro" id="IPR029044">
    <property type="entry name" value="Nucleotide-diphossugar_trans"/>
</dbReference>
<dbReference type="EMBL" id="HBKQ01019652">
    <property type="protein sequence ID" value="CAE2234552.1"/>
    <property type="molecule type" value="Transcribed_RNA"/>
</dbReference>
<dbReference type="GO" id="GO:0006487">
    <property type="term" value="P:protein N-linked glycosylation"/>
    <property type="evidence" value="ECO:0007669"/>
    <property type="project" value="TreeGrafter"/>
</dbReference>
<dbReference type="PANTHER" id="PTHR31121:SF6">
    <property type="entry name" value="ALPHA-1,2 MANNOSYLTRANSFERASE KTR1"/>
    <property type="match status" value="1"/>
</dbReference>
<evidence type="ECO:0008006" key="5">
    <source>
        <dbReference type="Google" id="ProtNLM"/>
    </source>
</evidence>
<dbReference type="InterPro" id="IPR002685">
    <property type="entry name" value="Glyco_trans_15"/>
</dbReference>
<dbReference type="GO" id="GO:0000026">
    <property type="term" value="F:alpha-1,2-mannosyltransferase activity"/>
    <property type="evidence" value="ECO:0007669"/>
    <property type="project" value="TreeGrafter"/>
</dbReference>
<gene>
    <name evidence="4" type="ORF">OAUR00152_LOCUS13281</name>
</gene>
<reference evidence="4" key="1">
    <citation type="submission" date="2021-01" db="EMBL/GenBank/DDBJ databases">
        <authorList>
            <person name="Corre E."/>
            <person name="Pelletier E."/>
            <person name="Niang G."/>
            <person name="Scheremetjew M."/>
            <person name="Finn R."/>
            <person name="Kale V."/>
            <person name="Holt S."/>
            <person name="Cochrane G."/>
            <person name="Meng A."/>
            <person name="Brown T."/>
            <person name="Cohen L."/>
        </authorList>
    </citation>
    <scope>NUCLEOTIDE SEQUENCE</scope>
    <source>
        <strain evidence="4">Isolate 1302-5</strain>
    </source>
</reference>
<protein>
    <recommendedName>
        <fullName evidence="5">Nucleotide-diphospho-sugar transferase domain-containing protein</fullName>
    </recommendedName>
</protein>
<evidence type="ECO:0000256" key="2">
    <source>
        <dbReference type="ARBA" id="ARBA00022679"/>
    </source>
</evidence>
<name>A0A7S4INL7_9STRA</name>
<dbReference type="SUPFAM" id="SSF53448">
    <property type="entry name" value="Nucleotide-diphospho-sugar transferases"/>
    <property type="match status" value="1"/>
</dbReference>
<dbReference type="GO" id="GO:0016020">
    <property type="term" value="C:membrane"/>
    <property type="evidence" value="ECO:0007669"/>
    <property type="project" value="InterPro"/>
</dbReference>
<sequence>MTTDGGSSSTAASGNSALSNATPEQMKEMMAMLQTMQTSESSASGGESSRPPSGATANAYSLPLHRLPPLPSACHPVRRFVTANRRLSTILACAVGFFMAYSLAHSHSGSRTDAYGAPVALSSGETKKGLMSDFVIKSPFAKQDDLLYYNVPGKTGADSTEQSALPRSSYPDGGAAVCFLVTSSHKDVSDIQTALHSLAFLQGDQNRNLPPSPILVFNEGDLSQEQILAMVSSTNRPIAFPKVDFSKFPDGFNPDDFDKGPQFKVAERKPWGYYQMIRFWVSGIWYHPAVERFETIMRMDSDSCFKKPNEYLPHMAHDHIVYHSQFVGVESEAGKEYLNGLFDFTKEYLARINRFPGNAMLWNFIETTWGSKGTLPLFRTNLEISSKAFMTRSDVDAWHRALTEEEPFGMFRFRWGDAVTRFIEAAVFATDETTLTMKAEGYEHKNGCSWVEVEKALQENGLL</sequence>
<dbReference type="GO" id="GO:0000032">
    <property type="term" value="P:cell wall mannoprotein biosynthetic process"/>
    <property type="evidence" value="ECO:0007669"/>
    <property type="project" value="TreeGrafter"/>
</dbReference>
<feature type="compositionally biased region" description="Low complexity" evidence="3">
    <location>
        <begin position="39"/>
        <end position="55"/>
    </location>
</feature>